<evidence type="ECO:0000259" key="5">
    <source>
        <dbReference type="Pfam" id="PF25954"/>
    </source>
</evidence>
<dbReference type="InterPro" id="IPR006143">
    <property type="entry name" value="RND_pump_MFP"/>
</dbReference>
<dbReference type="Pfam" id="PF25973">
    <property type="entry name" value="BSH_CzcB"/>
    <property type="match status" value="1"/>
</dbReference>
<dbReference type="SUPFAM" id="SSF111369">
    <property type="entry name" value="HlyD-like secretion proteins"/>
    <property type="match status" value="1"/>
</dbReference>
<dbReference type="InterPro" id="IPR058647">
    <property type="entry name" value="BSH_CzcB-like"/>
</dbReference>
<accession>A0ABR5NJT2</accession>
<evidence type="ECO:0000256" key="3">
    <source>
        <dbReference type="SAM" id="Coils"/>
    </source>
</evidence>
<feature type="domain" description="CusB-like beta-barrel" evidence="5">
    <location>
        <begin position="226"/>
        <end position="303"/>
    </location>
</feature>
<dbReference type="Gene3D" id="2.40.30.170">
    <property type="match status" value="1"/>
</dbReference>
<comment type="similarity">
    <text evidence="1">Belongs to the membrane fusion protein (MFP) (TC 8.A.1) family.</text>
</comment>
<dbReference type="Pfam" id="PF25954">
    <property type="entry name" value="Beta-barrel_RND_2"/>
    <property type="match status" value="1"/>
</dbReference>
<protein>
    <submittedName>
        <fullName evidence="8">Cation transporter</fullName>
    </submittedName>
</protein>
<proteinExistence type="inferred from homology"/>
<feature type="signal peptide" evidence="4">
    <location>
        <begin position="1"/>
        <end position="17"/>
    </location>
</feature>
<feature type="domain" description="CzcB-like C-terminal circularly permuted SH3-like" evidence="7">
    <location>
        <begin position="310"/>
        <end position="363"/>
    </location>
</feature>
<organism evidence="8 9">
    <name type="scientific">Stenotrophomonas nitritireducens</name>
    <dbReference type="NCBI Taxonomy" id="83617"/>
    <lineage>
        <taxon>Bacteria</taxon>
        <taxon>Pseudomonadati</taxon>
        <taxon>Pseudomonadota</taxon>
        <taxon>Gammaproteobacteria</taxon>
        <taxon>Lysobacterales</taxon>
        <taxon>Lysobacteraceae</taxon>
        <taxon>Stenotrophomonas</taxon>
    </lineage>
</organism>
<evidence type="ECO:0000259" key="7">
    <source>
        <dbReference type="Pfam" id="PF25975"/>
    </source>
</evidence>
<dbReference type="Proteomes" id="UP000050902">
    <property type="component" value="Unassembled WGS sequence"/>
</dbReference>
<evidence type="ECO:0000256" key="4">
    <source>
        <dbReference type="SAM" id="SignalP"/>
    </source>
</evidence>
<reference evidence="8 9" key="1">
    <citation type="submission" date="2015-05" db="EMBL/GenBank/DDBJ databases">
        <title>Genome sequencing and analysis of members of genus Stenotrophomonas.</title>
        <authorList>
            <person name="Patil P.P."/>
            <person name="Midha S."/>
            <person name="Patil P.B."/>
        </authorList>
    </citation>
    <scope>NUCLEOTIDE SEQUENCE [LARGE SCALE GENOMIC DNA]</scope>
    <source>
        <strain evidence="8 9">DSM 12575</strain>
    </source>
</reference>
<dbReference type="EMBL" id="LDJG01000015">
    <property type="protein sequence ID" value="KRG56953.1"/>
    <property type="molecule type" value="Genomic_DNA"/>
</dbReference>
<dbReference type="Pfam" id="PF25975">
    <property type="entry name" value="CzcB_C"/>
    <property type="match status" value="1"/>
</dbReference>
<name>A0ABR5NJT2_9GAMM</name>
<keyword evidence="4" id="KW-0732">Signal</keyword>
<comment type="caution">
    <text evidence="8">The sequence shown here is derived from an EMBL/GenBank/DDBJ whole genome shotgun (WGS) entry which is preliminary data.</text>
</comment>
<keyword evidence="9" id="KW-1185">Reference proteome</keyword>
<dbReference type="InterPro" id="IPR058649">
    <property type="entry name" value="CzcB_C"/>
</dbReference>
<dbReference type="Gene3D" id="1.10.287.470">
    <property type="entry name" value="Helix hairpin bin"/>
    <property type="match status" value="1"/>
</dbReference>
<keyword evidence="2" id="KW-0813">Transport</keyword>
<dbReference type="Gene3D" id="2.40.420.20">
    <property type="match status" value="1"/>
</dbReference>
<evidence type="ECO:0000313" key="8">
    <source>
        <dbReference type="EMBL" id="KRG56953.1"/>
    </source>
</evidence>
<dbReference type="InterPro" id="IPR051909">
    <property type="entry name" value="MFP_Cation_Efflux"/>
</dbReference>
<dbReference type="RefSeq" id="WP_055766127.1">
    <property type="nucleotide sequence ID" value="NZ_LDJG01000015.1"/>
</dbReference>
<evidence type="ECO:0000259" key="6">
    <source>
        <dbReference type="Pfam" id="PF25973"/>
    </source>
</evidence>
<dbReference type="InterPro" id="IPR058792">
    <property type="entry name" value="Beta-barrel_RND_2"/>
</dbReference>
<gene>
    <name evidence="8" type="ORF">ABB22_11025</name>
</gene>
<dbReference type="PANTHER" id="PTHR30097">
    <property type="entry name" value="CATION EFFLUX SYSTEM PROTEIN CUSB"/>
    <property type="match status" value="1"/>
</dbReference>
<dbReference type="NCBIfam" id="TIGR01730">
    <property type="entry name" value="RND_mfp"/>
    <property type="match status" value="1"/>
</dbReference>
<feature type="coiled-coil region" evidence="3">
    <location>
        <begin position="116"/>
        <end position="143"/>
    </location>
</feature>
<feature type="chain" id="PRO_5045164792" evidence="4">
    <location>
        <begin position="18"/>
        <end position="370"/>
    </location>
</feature>
<dbReference type="PROSITE" id="PS51257">
    <property type="entry name" value="PROKAR_LIPOPROTEIN"/>
    <property type="match status" value="1"/>
</dbReference>
<keyword evidence="3" id="KW-0175">Coiled coil</keyword>
<evidence type="ECO:0000256" key="2">
    <source>
        <dbReference type="ARBA" id="ARBA00022448"/>
    </source>
</evidence>
<evidence type="ECO:0000313" key="9">
    <source>
        <dbReference type="Proteomes" id="UP000050902"/>
    </source>
</evidence>
<sequence length="370" mass="38937">MKIQPAVLALACAAALAACTAAQPAAESQAAPMFHHEGDAIVVPQNSPLHGRLQVAAVGEQAFAPSVEAPGTVEAEPEKQVRIVPPLAGRVVRLHRRLGDAVSAGDALATLDSPELGAAQAENAKAQAQLRQARLEFERQKLLHDEDIAAAKDMEAARLALAEAEGDARAAADHLAQVGASAKSGSRREYVLRSPIAGRVVAMEAAQGGYWNDTTAALMTVADLSEVWLTAAVAERDLPRMAVGQQARVELNAWPGRTLEGRVAYVGDVLDAQTRTVPVRVAIDNRAGEVKPGMFARVRFAAASRPALLVPATALLQNGLHTRVLVEQAPQRFQPRVVTVGDTAGGNVEVLSGLRAGERIVVRDGVLLND</sequence>
<feature type="domain" description="CzcB-like barrel-sandwich hybrid" evidence="6">
    <location>
        <begin position="80"/>
        <end position="223"/>
    </location>
</feature>
<evidence type="ECO:0000256" key="1">
    <source>
        <dbReference type="ARBA" id="ARBA00009477"/>
    </source>
</evidence>